<dbReference type="Proteomes" id="UP000324222">
    <property type="component" value="Unassembled WGS sequence"/>
</dbReference>
<protein>
    <submittedName>
        <fullName evidence="1">Uncharacterized protein</fullName>
    </submittedName>
</protein>
<evidence type="ECO:0000313" key="2">
    <source>
        <dbReference type="Proteomes" id="UP000324222"/>
    </source>
</evidence>
<keyword evidence="2" id="KW-1185">Reference proteome</keyword>
<organism evidence="1 2">
    <name type="scientific">Portunus trituberculatus</name>
    <name type="common">Swimming crab</name>
    <name type="synonym">Neptunus trituberculatus</name>
    <dbReference type="NCBI Taxonomy" id="210409"/>
    <lineage>
        <taxon>Eukaryota</taxon>
        <taxon>Metazoa</taxon>
        <taxon>Ecdysozoa</taxon>
        <taxon>Arthropoda</taxon>
        <taxon>Crustacea</taxon>
        <taxon>Multicrustacea</taxon>
        <taxon>Malacostraca</taxon>
        <taxon>Eumalacostraca</taxon>
        <taxon>Eucarida</taxon>
        <taxon>Decapoda</taxon>
        <taxon>Pleocyemata</taxon>
        <taxon>Brachyura</taxon>
        <taxon>Eubrachyura</taxon>
        <taxon>Portunoidea</taxon>
        <taxon>Portunidae</taxon>
        <taxon>Portuninae</taxon>
        <taxon>Portunus</taxon>
    </lineage>
</organism>
<evidence type="ECO:0000313" key="1">
    <source>
        <dbReference type="EMBL" id="MPC11744.1"/>
    </source>
</evidence>
<comment type="caution">
    <text evidence="1">The sequence shown here is derived from an EMBL/GenBank/DDBJ whole genome shotgun (WGS) entry which is preliminary data.</text>
</comment>
<proteinExistence type="predicted"/>
<reference evidence="1 2" key="1">
    <citation type="submission" date="2019-05" db="EMBL/GenBank/DDBJ databases">
        <title>Another draft genome of Portunus trituberculatus and its Hox gene families provides insights of decapod evolution.</title>
        <authorList>
            <person name="Jeong J.-H."/>
            <person name="Song I."/>
            <person name="Kim S."/>
            <person name="Choi T."/>
            <person name="Kim D."/>
            <person name="Ryu S."/>
            <person name="Kim W."/>
        </authorList>
    </citation>
    <scope>NUCLEOTIDE SEQUENCE [LARGE SCALE GENOMIC DNA]</scope>
    <source>
        <tissue evidence="1">Muscle</tissue>
    </source>
</reference>
<name>A0A5B7CSY1_PORTR</name>
<dbReference type="AlphaFoldDB" id="A0A5B7CSY1"/>
<dbReference type="EMBL" id="VSRR010000179">
    <property type="protein sequence ID" value="MPC11744.1"/>
    <property type="molecule type" value="Genomic_DNA"/>
</dbReference>
<gene>
    <name evidence="1" type="ORF">E2C01_004420</name>
</gene>
<sequence>MAGRTVGSIPIGWSDNSITGRPPITRGCALDGGGTLVVAGGSMGEEEGCSGRRGVCDESNGGWDGREGICDGEIPELGATGGINGGPFIIDEEIGDWKRGAGKLLLQHVVQPPSTIKTAHCDGQLPTACTGWALFFSQVGSTKSGPMVSMPRTVTNMAVGKQASIRRICVVFSVTHFRCIRYLLMFCLHRTVAAPRRAATTTVSLFPHFPLNTNEILTGQQQGGLEALRGVVCLPADRIKQRVDGGGHSLQGPRRVRGGL</sequence>
<accession>A0A5B7CSY1</accession>